<proteinExistence type="predicted"/>
<protein>
    <submittedName>
        <fullName evidence="1">Trypsinogen-like protein 3</fullName>
    </submittedName>
</protein>
<dbReference type="EMBL" id="CM024804">
    <property type="protein sequence ID" value="KAG8009920.1"/>
    <property type="molecule type" value="Genomic_DNA"/>
</dbReference>
<sequence length="193" mass="21182">STSTIATLGEHDVTVEEGTEQHIQVAAIVQHSPYRSSLHNLKMVRLAEPARFTKYVQPIPLPSRCPRLGETCYVSGWGSTIPDEYGPSQQLQCITVPVVDDQTCESSLPCGIHWSPGMVCAGQANADSCMYDSGSVMVCDGQLQGVRWFDGCRDEANTTVYTKMCNYNSWINGVMDSYQPFQTTTAADINDSK</sequence>
<feature type="non-terminal residue" evidence="1">
    <location>
        <position position="1"/>
    </location>
</feature>
<gene>
    <name evidence="1" type="primary">TRP3</name>
    <name evidence="1" type="ORF">GBF38_014000</name>
</gene>
<keyword evidence="2" id="KW-1185">Reference proteome</keyword>
<comment type="caution">
    <text evidence="1">The sequence shown here is derived from an EMBL/GenBank/DDBJ whole genome shotgun (WGS) entry which is preliminary data.</text>
</comment>
<dbReference type="Proteomes" id="UP000805704">
    <property type="component" value="Chromosome 16"/>
</dbReference>
<reference evidence="1" key="1">
    <citation type="submission" date="2020-04" db="EMBL/GenBank/DDBJ databases">
        <title>A chromosome-scale assembly and high-density genetic map of the yellow drum (Nibea albiflora) genome.</title>
        <authorList>
            <person name="Xu D."/>
            <person name="Zhang W."/>
            <person name="Chen R."/>
            <person name="Tan P."/>
            <person name="Wang L."/>
            <person name="Song H."/>
            <person name="Tian L."/>
            <person name="Zhu Q."/>
            <person name="Wang B."/>
        </authorList>
    </citation>
    <scope>NUCLEOTIDE SEQUENCE</scope>
    <source>
        <strain evidence="1">ZJHYS-2018</strain>
    </source>
</reference>
<evidence type="ECO:0000313" key="2">
    <source>
        <dbReference type="Proteomes" id="UP000805704"/>
    </source>
</evidence>
<organism evidence="1 2">
    <name type="scientific">Nibea albiflora</name>
    <name type="common">Yellow drum</name>
    <name type="synonym">Corvina albiflora</name>
    <dbReference type="NCBI Taxonomy" id="240163"/>
    <lineage>
        <taxon>Eukaryota</taxon>
        <taxon>Metazoa</taxon>
        <taxon>Chordata</taxon>
        <taxon>Craniata</taxon>
        <taxon>Vertebrata</taxon>
        <taxon>Euteleostomi</taxon>
        <taxon>Actinopterygii</taxon>
        <taxon>Neopterygii</taxon>
        <taxon>Teleostei</taxon>
        <taxon>Neoteleostei</taxon>
        <taxon>Acanthomorphata</taxon>
        <taxon>Eupercaria</taxon>
        <taxon>Sciaenidae</taxon>
        <taxon>Nibea</taxon>
    </lineage>
</organism>
<evidence type="ECO:0000313" key="1">
    <source>
        <dbReference type="EMBL" id="KAG8009920.1"/>
    </source>
</evidence>
<name>A0ACB7F615_NIBAL</name>
<accession>A0ACB7F615</accession>